<comment type="similarity">
    <text evidence="2 7">Belongs to the aspartate/ornithine carbamoyltransferase superfamily. OTCase family.</text>
</comment>
<comment type="caution">
    <text evidence="10">The sequence shown here is derived from an EMBL/GenBank/DDBJ whole genome shotgun (WGS) entry which is preliminary data.</text>
</comment>
<evidence type="ECO:0000259" key="9">
    <source>
        <dbReference type="Pfam" id="PF02729"/>
    </source>
</evidence>
<feature type="binding site" evidence="7">
    <location>
        <begin position="233"/>
        <end position="234"/>
    </location>
    <ligand>
        <name>L-ornithine</name>
        <dbReference type="ChEBI" id="CHEBI:46911"/>
    </ligand>
</feature>
<dbReference type="PANTHER" id="PTHR45753">
    <property type="entry name" value="ORNITHINE CARBAMOYLTRANSFERASE, MITOCHONDRIAL"/>
    <property type="match status" value="1"/>
</dbReference>
<dbReference type="InterPro" id="IPR036901">
    <property type="entry name" value="Asp/Orn_carbamoylTrfase_sf"/>
</dbReference>
<evidence type="ECO:0000256" key="3">
    <source>
        <dbReference type="ARBA" id="ARBA00013007"/>
    </source>
</evidence>
<dbReference type="GO" id="GO:0004585">
    <property type="term" value="F:ornithine carbamoyltransferase activity"/>
    <property type="evidence" value="ECO:0007669"/>
    <property type="project" value="UniProtKB-UniRule"/>
</dbReference>
<dbReference type="InterPro" id="IPR024904">
    <property type="entry name" value="OTCase_ArgI"/>
</dbReference>
<comment type="pathway">
    <text evidence="1">Amino-acid biosynthesis; L-arginine biosynthesis; L-arginine from L-ornithine and carbamoyl phosphate: step 1/3.</text>
</comment>
<evidence type="ECO:0000256" key="1">
    <source>
        <dbReference type="ARBA" id="ARBA00004975"/>
    </source>
</evidence>
<organism evidence="10 11">
    <name type="scientific">Brevibacterium paucivorans</name>
    <dbReference type="NCBI Taxonomy" id="170994"/>
    <lineage>
        <taxon>Bacteria</taxon>
        <taxon>Bacillati</taxon>
        <taxon>Actinomycetota</taxon>
        <taxon>Actinomycetes</taxon>
        <taxon>Micrococcales</taxon>
        <taxon>Brevibacteriaceae</taxon>
        <taxon>Brevibacterium</taxon>
    </lineage>
</organism>
<feature type="binding site" evidence="7">
    <location>
        <begin position="50"/>
        <end position="53"/>
    </location>
    <ligand>
        <name>carbamoyl phosphate</name>
        <dbReference type="ChEBI" id="CHEBI:58228"/>
    </ligand>
</feature>
<evidence type="ECO:0000313" key="11">
    <source>
        <dbReference type="Proteomes" id="UP000235598"/>
    </source>
</evidence>
<evidence type="ECO:0000256" key="4">
    <source>
        <dbReference type="ARBA" id="ARBA00016634"/>
    </source>
</evidence>
<comment type="catalytic activity">
    <reaction evidence="6 7">
        <text>carbamoyl phosphate + L-ornithine = L-citrulline + phosphate + H(+)</text>
        <dbReference type="Rhea" id="RHEA:19513"/>
        <dbReference type="ChEBI" id="CHEBI:15378"/>
        <dbReference type="ChEBI" id="CHEBI:43474"/>
        <dbReference type="ChEBI" id="CHEBI:46911"/>
        <dbReference type="ChEBI" id="CHEBI:57743"/>
        <dbReference type="ChEBI" id="CHEBI:58228"/>
        <dbReference type="EC" id="2.1.3.3"/>
    </reaction>
</comment>
<feature type="binding site" evidence="7">
    <location>
        <position position="229"/>
    </location>
    <ligand>
        <name>L-ornithine</name>
        <dbReference type="ChEBI" id="CHEBI:46911"/>
    </ligand>
</feature>
<feature type="binding site" evidence="7">
    <location>
        <position position="77"/>
    </location>
    <ligand>
        <name>carbamoyl phosphate</name>
        <dbReference type="ChEBI" id="CHEBI:58228"/>
    </ligand>
</feature>
<dbReference type="InterPro" id="IPR006131">
    <property type="entry name" value="Asp_carbamoyltransf_Asp/Orn-bd"/>
</dbReference>
<dbReference type="RefSeq" id="WP_102239603.1">
    <property type="nucleotide sequence ID" value="NZ_PNHK01000006.1"/>
</dbReference>
<dbReference type="InterPro" id="IPR006132">
    <property type="entry name" value="Asp/Orn_carbamoyltranf_P-bd"/>
</dbReference>
<dbReference type="InterPro" id="IPR006130">
    <property type="entry name" value="Asp/Orn_carbamoylTrfase"/>
</dbReference>
<dbReference type="SUPFAM" id="SSF53671">
    <property type="entry name" value="Aspartate/ornithine carbamoyltransferase"/>
    <property type="match status" value="1"/>
</dbReference>
<gene>
    <name evidence="10" type="primary">argF</name>
    <name evidence="10" type="ORF">CJ199_11460</name>
</gene>
<evidence type="ECO:0000256" key="7">
    <source>
        <dbReference type="HAMAP-Rule" id="MF_01109"/>
    </source>
</evidence>
<dbReference type="HAMAP" id="MF_01109">
    <property type="entry name" value="OTCase"/>
    <property type="match status" value="1"/>
</dbReference>
<evidence type="ECO:0000256" key="2">
    <source>
        <dbReference type="ARBA" id="ARBA00007805"/>
    </source>
</evidence>
<proteinExistence type="inferred from homology"/>
<dbReference type="OrthoDB" id="9802587at2"/>
<dbReference type="Gene3D" id="3.40.50.1370">
    <property type="entry name" value="Aspartate/ornithine carbamoyltransferase"/>
    <property type="match status" value="2"/>
</dbReference>
<dbReference type="NCBIfam" id="NF001986">
    <property type="entry name" value="PRK00779.1"/>
    <property type="match status" value="1"/>
</dbReference>
<dbReference type="PROSITE" id="PS00097">
    <property type="entry name" value="CARBAMOYLTRANSFERASE"/>
    <property type="match status" value="1"/>
</dbReference>
<feature type="binding site" evidence="7">
    <location>
        <position position="101"/>
    </location>
    <ligand>
        <name>carbamoyl phosphate</name>
        <dbReference type="ChEBI" id="CHEBI:58228"/>
    </ligand>
</feature>
<sequence length="322" mass="34448">MTRHFLKDTDLSPAELNEVLDLAAELKANPYSHKPYAGPQTVAVIFDKTSTRTRVSFAAGVAALGGQPLIINPGESQIGHKETIEDSARVMSSMTSTIVWRTFAHEGLQKMAQNSTVPVINALCDDYHPCQLLADLLTIREHRSTGEGNGLAGLTLSYFGDGANNMAHSYVLACVNAGMHVRIAAPEGYHPATHVLTEARELAGHTGGSVTVTTDAREAASGANILVTDTWVSMGQEAHGRNDAQSPFTPYTVTQELMDLGDDPIFMHCLPAYRGYEVSAEVIDGPQSVVFDEAENRLHAQKALMAWLMAQTQGSGAQGSGA</sequence>
<dbReference type="GO" id="GO:0005737">
    <property type="term" value="C:cytoplasm"/>
    <property type="evidence" value="ECO:0007669"/>
    <property type="project" value="UniProtKB-SubCell"/>
</dbReference>
<keyword evidence="7" id="KW-0963">Cytoplasm</keyword>
<dbReference type="PRINTS" id="PR00100">
    <property type="entry name" value="AOTCASE"/>
</dbReference>
<dbReference type="NCBIfam" id="TIGR00658">
    <property type="entry name" value="orni_carb_tr"/>
    <property type="match status" value="1"/>
</dbReference>
<feature type="binding site" evidence="7">
    <location>
        <position position="297"/>
    </location>
    <ligand>
        <name>carbamoyl phosphate</name>
        <dbReference type="ChEBI" id="CHEBI:58228"/>
    </ligand>
</feature>
<dbReference type="GO" id="GO:0016597">
    <property type="term" value="F:amino acid binding"/>
    <property type="evidence" value="ECO:0007669"/>
    <property type="project" value="InterPro"/>
</dbReference>
<dbReference type="InterPro" id="IPR002292">
    <property type="entry name" value="Orn/put_carbamltrans"/>
</dbReference>
<evidence type="ECO:0000313" key="10">
    <source>
        <dbReference type="EMBL" id="PMD04533.1"/>
    </source>
</evidence>
<evidence type="ECO:0000256" key="6">
    <source>
        <dbReference type="ARBA" id="ARBA00048772"/>
    </source>
</evidence>
<dbReference type="Proteomes" id="UP000235598">
    <property type="component" value="Unassembled WGS sequence"/>
</dbReference>
<feature type="binding site" evidence="7">
    <location>
        <position position="165"/>
    </location>
    <ligand>
        <name>L-ornithine</name>
        <dbReference type="ChEBI" id="CHEBI:46911"/>
    </ligand>
</feature>
<feature type="binding site" evidence="7">
    <location>
        <begin position="128"/>
        <end position="131"/>
    </location>
    <ligand>
        <name>carbamoyl phosphate</name>
        <dbReference type="ChEBI" id="CHEBI:58228"/>
    </ligand>
</feature>
<keyword evidence="5 7" id="KW-0808">Transferase</keyword>
<evidence type="ECO:0000256" key="5">
    <source>
        <dbReference type="ARBA" id="ARBA00022679"/>
    </source>
</evidence>
<dbReference type="AlphaFoldDB" id="A0A2N6VKJ1"/>
<evidence type="ECO:0000259" key="8">
    <source>
        <dbReference type="Pfam" id="PF00185"/>
    </source>
</evidence>
<dbReference type="Pfam" id="PF02729">
    <property type="entry name" value="OTCace_N"/>
    <property type="match status" value="1"/>
</dbReference>
<accession>A0A2N6VKJ1</accession>
<dbReference type="GO" id="GO:0019240">
    <property type="term" value="P:citrulline biosynthetic process"/>
    <property type="evidence" value="ECO:0007669"/>
    <property type="project" value="TreeGrafter"/>
</dbReference>
<comment type="subcellular location">
    <subcellularLocation>
        <location evidence="7">Cytoplasm</location>
    </subcellularLocation>
</comment>
<dbReference type="FunFam" id="3.40.50.1370:FF:000008">
    <property type="entry name" value="Ornithine carbamoyltransferase"/>
    <property type="match status" value="1"/>
</dbReference>
<reference evidence="10 11" key="1">
    <citation type="submission" date="2017-09" db="EMBL/GenBank/DDBJ databases">
        <title>Bacterial strain isolated from the female urinary microbiota.</title>
        <authorList>
            <person name="Thomas-White K."/>
            <person name="Kumar N."/>
            <person name="Forster S."/>
            <person name="Putonti C."/>
            <person name="Lawley T."/>
            <person name="Wolfe A.J."/>
        </authorList>
    </citation>
    <scope>NUCLEOTIDE SEQUENCE [LARGE SCALE GENOMIC DNA]</scope>
    <source>
        <strain evidence="10 11">UMB1301</strain>
    </source>
</reference>
<dbReference type="EC" id="2.1.3.3" evidence="3 7"/>
<name>A0A2N6VKJ1_9MICO</name>
<protein>
    <recommendedName>
        <fullName evidence="4 7">Ornithine carbamoyltransferase</fullName>
        <shortName evidence="7">OTCase</shortName>
        <ecNumber evidence="3 7">2.1.3.3</ecNumber>
    </recommendedName>
</protein>
<feature type="binding site" evidence="7">
    <location>
        <begin position="269"/>
        <end position="270"/>
    </location>
    <ligand>
        <name>carbamoyl phosphate</name>
        <dbReference type="ChEBI" id="CHEBI:58228"/>
    </ligand>
</feature>
<dbReference type="PRINTS" id="PR00102">
    <property type="entry name" value="OTCASE"/>
</dbReference>
<dbReference type="GO" id="GO:0042450">
    <property type="term" value="P:L-arginine biosynthetic process via ornithine"/>
    <property type="evidence" value="ECO:0007669"/>
    <property type="project" value="UniProtKB-UniRule"/>
</dbReference>
<dbReference type="EMBL" id="PNHK01000006">
    <property type="protein sequence ID" value="PMD04533.1"/>
    <property type="molecule type" value="Genomic_DNA"/>
</dbReference>
<feature type="domain" description="Aspartate/ornithine carbamoyltransferase Asp/Orn-binding" evidence="8">
    <location>
        <begin position="153"/>
        <end position="308"/>
    </location>
</feature>
<feature type="domain" description="Aspartate/ornithine carbamoyltransferase carbamoyl-P binding" evidence="9">
    <location>
        <begin position="3"/>
        <end position="141"/>
    </location>
</feature>
<dbReference type="Pfam" id="PF00185">
    <property type="entry name" value="OTCace"/>
    <property type="match status" value="1"/>
</dbReference>
<dbReference type="PANTHER" id="PTHR45753:SF3">
    <property type="entry name" value="ORNITHINE TRANSCARBAMYLASE, MITOCHONDRIAL"/>
    <property type="match status" value="1"/>
</dbReference>